<organism evidence="2 3">
    <name type="scientific">Claviceps pazoutovae</name>
    <dbReference type="NCBI Taxonomy" id="1649127"/>
    <lineage>
        <taxon>Eukaryota</taxon>
        <taxon>Fungi</taxon>
        <taxon>Dikarya</taxon>
        <taxon>Ascomycota</taxon>
        <taxon>Pezizomycotina</taxon>
        <taxon>Sordariomycetes</taxon>
        <taxon>Hypocreomycetidae</taxon>
        <taxon>Hypocreales</taxon>
        <taxon>Clavicipitaceae</taxon>
        <taxon>Claviceps</taxon>
    </lineage>
</organism>
<name>A0A9P7M831_9HYPO</name>
<evidence type="ECO:0000313" key="2">
    <source>
        <dbReference type="EMBL" id="KAG5932567.1"/>
    </source>
</evidence>
<comment type="caution">
    <text evidence="2">The sequence shown here is derived from an EMBL/GenBank/DDBJ whole genome shotgun (WGS) entry which is preliminary data.</text>
</comment>
<sequence>MGFDWQGAYQIHLRTAHGRSHMNVDEAMIKVCPQKVFACGFESCVRVFECSSESDAGTILKEYSGHVVKHFDEGSTTVRWSYSTRIRNLLRQSQVAAFWDKAWSDRQQPRLQWDTQKSMAARKTLEAGIVEELPFLVDFLIVLGSSGSNMSELEGRLELPIKNSRAPGSHRLLQALPQAHSPLPHDLEESVRQPFEFSGHMDLDSRSGPDSGSGAYEPVQASEQEPRSVEDIDADLMGRIVDQRQVHHGAYSNAGASLPSHTPPPSSLFYHNPSSSTMFRAMPRVLPAALQQRMQQRQQQHQPPHQHSTAQYVAVTQDSGMASVISPPGFSRMRSVTTNLGSGLDMDMADYHNHTAPPAPAPTPVPVPATEDVNGSRDGWIGHYSQMTAIHSSSLSAGGYNLSSQCAATSEHNHRALQGFGSSEQT</sequence>
<dbReference type="AlphaFoldDB" id="A0A9P7M831"/>
<dbReference type="Proteomes" id="UP000706124">
    <property type="component" value="Unassembled WGS sequence"/>
</dbReference>
<proteinExistence type="predicted"/>
<dbReference type="OrthoDB" id="5208775at2759"/>
<protein>
    <submittedName>
        <fullName evidence="2">Uncharacterized protein</fullName>
    </submittedName>
</protein>
<dbReference type="EMBL" id="SRPO01000441">
    <property type="protein sequence ID" value="KAG5932567.1"/>
    <property type="molecule type" value="Genomic_DNA"/>
</dbReference>
<evidence type="ECO:0000313" key="3">
    <source>
        <dbReference type="Proteomes" id="UP000706124"/>
    </source>
</evidence>
<evidence type="ECO:0000256" key="1">
    <source>
        <dbReference type="SAM" id="MobiDB-lite"/>
    </source>
</evidence>
<gene>
    <name evidence="2" type="ORF">E4U60_005159</name>
</gene>
<feature type="region of interest" description="Disordered" evidence="1">
    <location>
        <begin position="199"/>
        <end position="228"/>
    </location>
</feature>
<accession>A0A9P7M831</accession>
<reference evidence="2 3" key="1">
    <citation type="journal article" date="2020" name="bioRxiv">
        <title>Whole genome comparisons of ergot fungi reveals the divergence and evolution of species within the genus Claviceps are the result of varying mechanisms driving genome evolution and host range expansion.</title>
        <authorList>
            <person name="Wyka S.A."/>
            <person name="Mondo S.J."/>
            <person name="Liu M."/>
            <person name="Dettman J."/>
            <person name="Nalam V."/>
            <person name="Broders K.D."/>
        </authorList>
    </citation>
    <scope>NUCLEOTIDE SEQUENCE [LARGE SCALE GENOMIC DNA]</scope>
    <source>
        <strain evidence="2 3">CCC 1485</strain>
    </source>
</reference>
<keyword evidence="3" id="KW-1185">Reference proteome</keyword>